<dbReference type="Proteomes" id="UP001215598">
    <property type="component" value="Unassembled WGS sequence"/>
</dbReference>
<gene>
    <name evidence="3" type="ORF">B0H16DRAFT_323962</name>
</gene>
<evidence type="ECO:0000313" key="4">
    <source>
        <dbReference type="Proteomes" id="UP001215598"/>
    </source>
</evidence>
<protein>
    <submittedName>
        <fullName evidence="3">Uncharacterized protein</fullName>
    </submittedName>
</protein>
<dbReference type="AlphaFoldDB" id="A0AAD7MMG1"/>
<sequence>MAIHWIPALTRLRRDLECPQEDKNGVPLSNSNVVSGPNSDGDLNCTYAGGAGECDYVVHDGRTITSGSAACPALPSQSSPTSPVQAVTHTQTAIVTQTAISGPPAPAASSSPVAPHTSSMSTSSAAIISGPSPNVTAQPVLESASRIELGAGSIAGITITAIVVLILGLGLIFCIRRASRRRGNDLEADITAYPPTATAPSERGSISTVAQSRQEYLMAQVQSLQKRLEAQTSAGNGNADLEEAMEQNEALRVRIRMLEGEMESQWGRGLTDNPPGYLE</sequence>
<feature type="region of interest" description="Disordered" evidence="1">
    <location>
        <begin position="100"/>
        <end position="125"/>
    </location>
</feature>
<dbReference type="EMBL" id="JARKIB010000203">
    <property type="protein sequence ID" value="KAJ7724355.1"/>
    <property type="molecule type" value="Genomic_DNA"/>
</dbReference>
<proteinExistence type="predicted"/>
<evidence type="ECO:0000256" key="1">
    <source>
        <dbReference type="SAM" id="MobiDB-lite"/>
    </source>
</evidence>
<accession>A0AAD7MMG1</accession>
<evidence type="ECO:0000313" key="3">
    <source>
        <dbReference type="EMBL" id="KAJ7724355.1"/>
    </source>
</evidence>
<feature type="transmembrane region" description="Helical" evidence="2">
    <location>
        <begin position="154"/>
        <end position="175"/>
    </location>
</feature>
<organism evidence="3 4">
    <name type="scientific">Mycena metata</name>
    <dbReference type="NCBI Taxonomy" id="1033252"/>
    <lineage>
        <taxon>Eukaryota</taxon>
        <taxon>Fungi</taxon>
        <taxon>Dikarya</taxon>
        <taxon>Basidiomycota</taxon>
        <taxon>Agaricomycotina</taxon>
        <taxon>Agaricomycetes</taxon>
        <taxon>Agaricomycetidae</taxon>
        <taxon>Agaricales</taxon>
        <taxon>Marasmiineae</taxon>
        <taxon>Mycenaceae</taxon>
        <taxon>Mycena</taxon>
    </lineage>
</organism>
<name>A0AAD7MMG1_9AGAR</name>
<keyword evidence="2" id="KW-0812">Transmembrane</keyword>
<keyword evidence="2" id="KW-1133">Transmembrane helix</keyword>
<reference evidence="3" key="1">
    <citation type="submission" date="2023-03" db="EMBL/GenBank/DDBJ databases">
        <title>Massive genome expansion in bonnet fungi (Mycena s.s.) driven by repeated elements and novel gene families across ecological guilds.</title>
        <authorList>
            <consortium name="Lawrence Berkeley National Laboratory"/>
            <person name="Harder C.B."/>
            <person name="Miyauchi S."/>
            <person name="Viragh M."/>
            <person name="Kuo A."/>
            <person name="Thoen E."/>
            <person name="Andreopoulos B."/>
            <person name="Lu D."/>
            <person name="Skrede I."/>
            <person name="Drula E."/>
            <person name="Henrissat B."/>
            <person name="Morin E."/>
            <person name="Kohler A."/>
            <person name="Barry K."/>
            <person name="LaButti K."/>
            <person name="Morin E."/>
            <person name="Salamov A."/>
            <person name="Lipzen A."/>
            <person name="Mereny Z."/>
            <person name="Hegedus B."/>
            <person name="Baldrian P."/>
            <person name="Stursova M."/>
            <person name="Weitz H."/>
            <person name="Taylor A."/>
            <person name="Grigoriev I.V."/>
            <person name="Nagy L.G."/>
            <person name="Martin F."/>
            <person name="Kauserud H."/>
        </authorList>
    </citation>
    <scope>NUCLEOTIDE SEQUENCE</scope>
    <source>
        <strain evidence="3">CBHHK182m</strain>
    </source>
</reference>
<keyword evidence="4" id="KW-1185">Reference proteome</keyword>
<keyword evidence="2" id="KW-0472">Membrane</keyword>
<evidence type="ECO:0000256" key="2">
    <source>
        <dbReference type="SAM" id="Phobius"/>
    </source>
</evidence>
<comment type="caution">
    <text evidence="3">The sequence shown here is derived from an EMBL/GenBank/DDBJ whole genome shotgun (WGS) entry which is preliminary data.</text>
</comment>